<evidence type="ECO:0000256" key="1">
    <source>
        <dbReference type="SAM" id="SignalP"/>
    </source>
</evidence>
<dbReference type="EMBL" id="CP001661">
    <property type="protein sequence ID" value="ACT19190.1"/>
    <property type="molecule type" value="Genomic_DNA"/>
</dbReference>
<dbReference type="SUPFAM" id="SSF48695">
    <property type="entry name" value="Multiheme cytochromes"/>
    <property type="match status" value="2"/>
</dbReference>
<dbReference type="InterPro" id="IPR010177">
    <property type="entry name" value="Paired_CXXCH_1"/>
</dbReference>
<proteinExistence type="predicted"/>
<feature type="domain" description="Doubled CXXCH motif" evidence="2">
    <location>
        <begin position="191"/>
        <end position="229"/>
    </location>
</feature>
<gene>
    <name evidence="3" type="ordered locus">GM21_3163</name>
</gene>
<feature type="signal peptide" evidence="1">
    <location>
        <begin position="1"/>
        <end position="24"/>
    </location>
</feature>
<sequence>MRKFGLMTIFSLSALLTAWSPAFADSCLTAGCHQPISGMKAQHDPVKGGDCLSCHVSQSANHPTPGAKGFKLTASGAALCSQCHTPYGKKKTVHAPVKEGECTACHNPHGADGRYLINASDDQTGLCMACHDSAMIKHKYMHGPVAVGACTKCHDPHESNGKGLIKGSVRESCLGCHADFAASFQTAQVVHPPVKNDPCTLCHDPHGSAVPFMLSKKMPDLCIGCHSGLAKKLTAKVTHKPLLQEAGCGSCHSAHFAKAKGLLPFDEVTTCLSCHDKDNLGKPALRNIKKEMAGKKYLHGPVAKGECKACHDPHGSDNFRLLKGAYPSTLYVPYQEGIYDACLNCHEKNLLRFADTTIYTNFRNGNRNLHYVHVVNNRKGRSCRICHDVHASDGQKLITKTGAKFGDWKIPTNFKMTETGGSCAPGCHRELSYDRKSAVSYK</sequence>
<dbReference type="InterPro" id="IPR036280">
    <property type="entry name" value="Multihaem_cyt_sf"/>
</dbReference>
<feature type="domain" description="Doubled CXXCH motif" evidence="2">
    <location>
        <begin position="43"/>
        <end position="86"/>
    </location>
</feature>
<dbReference type="HOGENOM" id="CLU_051321_0_0_7"/>
<dbReference type="NCBIfam" id="TIGR01905">
    <property type="entry name" value="paired_CXXCH_1"/>
    <property type="match status" value="6"/>
</dbReference>
<dbReference type="KEGG" id="gem:GM21_3163"/>
<dbReference type="Pfam" id="PF09699">
    <property type="entry name" value="Paired_CXXCH_1"/>
    <property type="match status" value="6"/>
</dbReference>
<dbReference type="PANTHER" id="PTHR39425">
    <property type="entry name" value="LIPOPROTEIN CYTOCHROME C"/>
    <property type="match status" value="1"/>
</dbReference>
<reference evidence="3" key="1">
    <citation type="submission" date="2009-07" db="EMBL/GenBank/DDBJ databases">
        <title>Complete sequence of Geobacter sp. M21.</title>
        <authorList>
            <consortium name="US DOE Joint Genome Institute"/>
            <person name="Lucas S."/>
            <person name="Copeland A."/>
            <person name="Lapidus A."/>
            <person name="Glavina del Rio T."/>
            <person name="Dalin E."/>
            <person name="Tice H."/>
            <person name="Bruce D."/>
            <person name="Goodwin L."/>
            <person name="Pitluck S."/>
            <person name="Saunders E."/>
            <person name="Brettin T."/>
            <person name="Detter J.C."/>
            <person name="Han C."/>
            <person name="Larimer F."/>
            <person name="Land M."/>
            <person name="Hauser L."/>
            <person name="Kyrpides N."/>
            <person name="Ovchinnikova G."/>
            <person name="Lovley D."/>
        </authorList>
    </citation>
    <scope>NUCLEOTIDE SEQUENCE [LARGE SCALE GENOMIC DNA]</scope>
    <source>
        <strain evidence="3">M21</strain>
    </source>
</reference>
<feature type="chain" id="PRO_5002964684" evidence="1">
    <location>
        <begin position="25"/>
        <end position="442"/>
    </location>
</feature>
<evidence type="ECO:0000259" key="2">
    <source>
        <dbReference type="Pfam" id="PF09699"/>
    </source>
</evidence>
<dbReference type="Gene3D" id="3.90.10.10">
    <property type="entry name" value="Cytochrome C3"/>
    <property type="match status" value="2"/>
</dbReference>
<feature type="domain" description="Doubled CXXCH motif" evidence="2">
    <location>
        <begin position="299"/>
        <end position="348"/>
    </location>
</feature>
<accession>C6E3X1</accession>
<evidence type="ECO:0000313" key="3">
    <source>
        <dbReference type="EMBL" id="ACT19190.1"/>
    </source>
</evidence>
<feature type="domain" description="Doubled CXXCH motif" evidence="2">
    <location>
        <begin position="239"/>
        <end position="278"/>
    </location>
</feature>
<dbReference type="eggNOG" id="COG3005">
    <property type="taxonomic scope" value="Bacteria"/>
</dbReference>
<protein>
    <submittedName>
        <fullName evidence="3">Cytochrome C family protein</fullName>
    </submittedName>
</protein>
<keyword evidence="1" id="KW-0732">Signal</keyword>
<dbReference type="PANTHER" id="PTHR39425:SF1">
    <property type="entry name" value="CYTOCHROME C7-LIKE DOMAIN-CONTAINING PROTEIN"/>
    <property type="match status" value="1"/>
</dbReference>
<organism evidence="3">
    <name type="scientific">Geobacter sp. (strain M21)</name>
    <dbReference type="NCBI Taxonomy" id="443144"/>
    <lineage>
        <taxon>Bacteria</taxon>
        <taxon>Pseudomonadati</taxon>
        <taxon>Thermodesulfobacteriota</taxon>
        <taxon>Desulfuromonadia</taxon>
        <taxon>Geobacterales</taxon>
        <taxon>Geobacteraceae</taxon>
        <taxon>Geobacter</taxon>
    </lineage>
</organism>
<name>C6E3X1_GEOSM</name>
<dbReference type="OrthoDB" id="9783375at2"/>
<dbReference type="STRING" id="443144.GM21_3163"/>
<feature type="domain" description="Doubled CXXCH motif" evidence="2">
    <location>
        <begin position="142"/>
        <end position="181"/>
    </location>
</feature>
<feature type="domain" description="Doubled CXXCH motif" evidence="2">
    <location>
        <begin position="94"/>
        <end position="135"/>
    </location>
</feature>
<dbReference type="AlphaFoldDB" id="C6E3X1"/>